<dbReference type="RefSeq" id="WP_279448474.1">
    <property type="nucleotide sequence ID" value="NZ_JAZBJM010000007.1"/>
</dbReference>
<dbReference type="Proteomes" id="UP001390963">
    <property type="component" value="Unassembled WGS sequence"/>
</dbReference>
<dbReference type="Proteomes" id="UP001388259">
    <property type="component" value="Unassembled WGS sequence"/>
</dbReference>
<protein>
    <submittedName>
        <fullName evidence="1">Uncharacterized protein</fullName>
    </submittedName>
</protein>
<proteinExistence type="predicted"/>
<evidence type="ECO:0000313" key="4">
    <source>
        <dbReference type="Proteomes" id="UP001390963"/>
    </source>
</evidence>
<keyword evidence="4" id="KW-1185">Reference proteome</keyword>
<accession>A0AB35YVM8</accession>
<evidence type="ECO:0000313" key="3">
    <source>
        <dbReference type="Proteomes" id="UP001388259"/>
    </source>
</evidence>
<gene>
    <name evidence="2" type="ORF">VZD24_10055</name>
    <name evidence="1" type="ORF">VZD85_10785</name>
</gene>
<organism evidence="1 3">
    <name type="scientific">Aequorivita flava</name>
    <dbReference type="NCBI Taxonomy" id="3114371"/>
    <lineage>
        <taxon>Bacteria</taxon>
        <taxon>Pseudomonadati</taxon>
        <taxon>Bacteroidota</taxon>
        <taxon>Flavobacteriia</taxon>
        <taxon>Flavobacteriales</taxon>
        <taxon>Flavobacteriaceae</taxon>
        <taxon>Aequorivita</taxon>
    </lineage>
</organism>
<dbReference type="EMBL" id="JAZBJM010000007">
    <property type="protein sequence ID" value="MEM0518841.1"/>
    <property type="molecule type" value="Genomic_DNA"/>
</dbReference>
<sequence>MNDTLSTITKLRIAGMLSDSAHREVEQKLMAITSQTANEVGIPRDSN</sequence>
<reference evidence="1 4" key="1">
    <citation type="submission" date="2024-01" db="EMBL/GenBank/DDBJ databases">
        <title>Aequorivita flavus sp. nov., isolated from deep-sea sediment.</title>
        <authorList>
            <person name="Chen X."/>
        </authorList>
    </citation>
    <scope>NUCLEOTIDE SEQUENCE</scope>
    <source>
        <strain evidence="1">MCCC 1A16923</strain>
        <strain evidence="2 4">MCCC 1A16935</strain>
    </source>
</reference>
<evidence type="ECO:0000313" key="2">
    <source>
        <dbReference type="EMBL" id="MEM0573861.1"/>
    </source>
</evidence>
<name>A0AB35YVM8_9FLAO</name>
<evidence type="ECO:0000313" key="1">
    <source>
        <dbReference type="EMBL" id="MEM0518841.1"/>
    </source>
</evidence>
<dbReference type="AlphaFoldDB" id="A0AB35YVM8"/>
<comment type="caution">
    <text evidence="1">The sequence shown here is derived from an EMBL/GenBank/DDBJ whole genome shotgun (WGS) entry which is preliminary data.</text>
</comment>
<dbReference type="EMBL" id="JBANCF010000007">
    <property type="protein sequence ID" value="MEM0573861.1"/>
    <property type="molecule type" value="Genomic_DNA"/>
</dbReference>